<dbReference type="EMBL" id="JASSZA010000016">
    <property type="protein sequence ID" value="KAK2091315.1"/>
    <property type="molecule type" value="Genomic_DNA"/>
</dbReference>
<proteinExistence type="predicted"/>
<sequence>GAKLVADAVEGPSQKQRNLLKIIFPQDAMPSQGLSALSQLLGAARDKAQTQE</sequence>
<comment type="caution">
    <text evidence="1">The sequence shown here is derived from an EMBL/GenBank/DDBJ whole genome shotgun (WGS) entry which is preliminary data.</text>
</comment>
<evidence type="ECO:0000313" key="2">
    <source>
        <dbReference type="Proteomes" id="UP001266305"/>
    </source>
</evidence>
<organism evidence="1 2">
    <name type="scientific">Saguinus oedipus</name>
    <name type="common">Cotton-top tamarin</name>
    <name type="synonym">Oedipomidas oedipus</name>
    <dbReference type="NCBI Taxonomy" id="9490"/>
    <lineage>
        <taxon>Eukaryota</taxon>
        <taxon>Metazoa</taxon>
        <taxon>Chordata</taxon>
        <taxon>Craniata</taxon>
        <taxon>Vertebrata</taxon>
        <taxon>Euteleostomi</taxon>
        <taxon>Mammalia</taxon>
        <taxon>Eutheria</taxon>
        <taxon>Euarchontoglires</taxon>
        <taxon>Primates</taxon>
        <taxon>Haplorrhini</taxon>
        <taxon>Platyrrhini</taxon>
        <taxon>Cebidae</taxon>
        <taxon>Callitrichinae</taxon>
        <taxon>Saguinus</taxon>
    </lineage>
</organism>
<reference evidence="1 2" key="1">
    <citation type="submission" date="2023-05" db="EMBL/GenBank/DDBJ databases">
        <title>B98-5 Cell Line De Novo Hybrid Assembly: An Optical Mapping Approach.</title>
        <authorList>
            <person name="Kananen K."/>
            <person name="Auerbach J.A."/>
            <person name="Kautto E."/>
            <person name="Blachly J.S."/>
        </authorList>
    </citation>
    <scope>NUCLEOTIDE SEQUENCE [LARGE SCALE GENOMIC DNA]</scope>
    <source>
        <strain evidence="1">B95-8</strain>
        <tissue evidence="1">Cell line</tissue>
    </source>
</reference>
<accession>A0ABQ9U3K1</accession>
<evidence type="ECO:0000313" key="1">
    <source>
        <dbReference type="EMBL" id="KAK2091315.1"/>
    </source>
</evidence>
<gene>
    <name evidence="1" type="ORF">P7K49_030599</name>
</gene>
<protein>
    <submittedName>
        <fullName evidence="1">Uncharacterized protein</fullName>
    </submittedName>
</protein>
<dbReference type="Proteomes" id="UP001266305">
    <property type="component" value="Unassembled WGS sequence"/>
</dbReference>
<name>A0ABQ9U3K1_SAGOE</name>
<feature type="non-terminal residue" evidence="1">
    <location>
        <position position="1"/>
    </location>
</feature>
<keyword evidence="2" id="KW-1185">Reference proteome</keyword>